<dbReference type="Gene3D" id="2.120.10.30">
    <property type="entry name" value="TolB, C-terminal domain"/>
    <property type="match status" value="3"/>
</dbReference>
<dbReference type="InterPro" id="IPR011042">
    <property type="entry name" value="6-blade_b-propeller_TolB-like"/>
</dbReference>
<dbReference type="Proteomes" id="UP000253845">
    <property type="component" value="Unassembled WGS sequence"/>
</dbReference>
<dbReference type="AlphaFoldDB" id="A0A370BLM9"/>
<dbReference type="InterPro" id="IPR011659">
    <property type="entry name" value="WD40"/>
</dbReference>
<dbReference type="PANTHER" id="PTHR32161">
    <property type="entry name" value="DPP6 N-TERMINAL DOMAIN-LIKE PROTEIN"/>
    <property type="match status" value="1"/>
</dbReference>
<dbReference type="PANTHER" id="PTHR32161:SF8">
    <property type="entry name" value="DPP6 N-TERMINAL DOMAIN-LIKE PROTEIN"/>
    <property type="match status" value="1"/>
</dbReference>
<reference evidence="1 2" key="1">
    <citation type="submission" date="2018-07" db="EMBL/GenBank/DDBJ databases">
        <title>Section-level genome sequencing of Aspergillus section Nigri to investigate inter- and intra-species variation.</title>
        <authorList>
            <consortium name="DOE Joint Genome Institute"/>
            <person name="Vesth T.C."/>
            <person name="Nybo J.L."/>
            <person name="Theobald S."/>
            <person name="Frisvad J.C."/>
            <person name="Larsen T.O."/>
            <person name="Nielsen K.F."/>
            <person name="Hoof J.B."/>
            <person name="Brandl J."/>
            <person name="Salamov A."/>
            <person name="Riley R."/>
            <person name="Gladden J.M."/>
            <person name="Phatale P."/>
            <person name="Nielsen M.T."/>
            <person name="Lyhne E.K."/>
            <person name="Kogle M.E."/>
            <person name="Strasser K."/>
            <person name="McDonnell E."/>
            <person name="Barry K."/>
            <person name="Clum A."/>
            <person name="Chen C."/>
            <person name="Nolan M."/>
            <person name="Sandor L."/>
            <person name="Kuo A."/>
            <person name="Lipzen A."/>
            <person name="Hainaut M."/>
            <person name="Drula E."/>
            <person name="Tsang A."/>
            <person name="Magnuson J.K."/>
            <person name="Henrissat B."/>
            <person name="Wiebenga A."/>
            <person name="Simmons B.A."/>
            <person name="Makela M.R."/>
            <person name="De vries R.P."/>
            <person name="Grigoriev I.V."/>
            <person name="Mortensen U.H."/>
            <person name="Baker S.E."/>
            <person name="Andersen M.R."/>
        </authorList>
    </citation>
    <scope>NUCLEOTIDE SEQUENCE [LARGE SCALE GENOMIC DNA]</scope>
    <source>
        <strain evidence="1 2">ATCC 13496</strain>
    </source>
</reference>
<proteinExistence type="predicted"/>
<name>A0A370BLM9_ASPNG</name>
<sequence>MKDGSLAVLALHKAADPSLSGDMRFSAAFALAGLVAGSAAAGCPYAERANNDAAAASPAGCPYAKRAAAASTQDSSRLARRGPIEGKKGIFYRLQVNRIGPSGGQLWISNSDGTNATQLLGNQSNAFDYHPTWSSDGEWIVFTSERRGPGQSDLYRVRVDGSGLETLAATDSVEDIGVLSPNGKTLAYVSTQGNYTTNIWVKDLASGQAQNLTDTASNRADNTWPTGHFRPSWSPDGEWIVFSSDRNTDWTGHSDGTGWEHTQTLGVYAVRPDGSDFRTVIRQEGYSLGTPQFSPDGKRIIYNNMTTEDTYGCHGVSAQQEAVTAQIYSVDFATGSNVIAHTSGSYPKVGQHYIGNSTNIGYLIKAGDYEGIHYTKPDFTHRSFNLTNMRDPWWSPDGSKLVYWVPNWTQQAAELKLWSYDTEWEYRYMDVFPMHNTVINRIASTQKVLGSANGSLVHSSPVYTDVVDALDSYDIYNISNSTEVEWLEEGNSGAFQPSWNPDGTELVSGFGAWFVSRTTNTAKIYHAFANGTWHTNLTDGSDNSGFPSWSPDGSAIVYRKWSLATEAPLGLHILNFTTGKTHQLTDGWDNTPGWSPDGERIVFTRNNNWTESYGARWYADRFDIYTIRPDGSELTRVTDSLSNDAQYVYPSLFLDFTDGRIMWSSGQYGFKDESALFDDTFQPYGQIMVMNYDGTNKTLVTDTIWEDSMPLYMPNEYLE</sequence>
<evidence type="ECO:0000313" key="1">
    <source>
        <dbReference type="EMBL" id="RDH16493.1"/>
    </source>
</evidence>
<dbReference type="EMBL" id="KZ851938">
    <property type="protein sequence ID" value="RDH16493.1"/>
    <property type="molecule type" value="Genomic_DNA"/>
</dbReference>
<dbReference type="Pfam" id="PF07676">
    <property type="entry name" value="PD40"/>
    <property type="match status" value="5"/>
</dbReference>
<dbReference type="VEuPathDB" id="FungiDB:M747DRAFT_358505"/>
<organism evidence="1 2">
    <name type="scientific">Aspergillus niger ATCC 13496</name>
    <dbReference type="NCBI Taxonomy" id="1353008"/>
    <lineage>
        <taxon>Eukaryota</taxon>
        <taxon>Fungi</taxon>
        <taxon>Dikarya</taxon>
        <taxon>Ascomycota</taxon>
        <taxon>Pezizomycotina</taxon>
        <taxon>Eurotiomycetes</taxon>
        <taxon>Eurotiomycetidae</taxon>
        <taxon>Eurotiales</taxon>
        <taxon>Aspergillaceae</taxon>
        <taxon>Aspergillus</taxon>
        <taxon>Aspergillus subgen. Circumdati</taxon>
    </lineage>
</organism>
<accession>A0A370BLM9</accession>
<evidence type="ECO:0000313" key="2">
    <source>
        <dbReference type="Proteomes" id="UP000253845"/>
    </source>
</evidence>
<dbReference type="SUPFAM" id="SSF82171">
    <property type="entry name" value="DPP6 N-terminal domain-like"/>
    <property type="match status" value="2"/>
</dbReference>
<protein>
    <submittedName>
        <fullName evidence="1">TolB, C-terminal domain-containing protein</fullName>
    </submittedName>
</protein>
<gene>
    <name evidence="1" type="ORF">M747DRAFT_358505</name>
</gene>